<dbReference type="AlphaFoldDB" id="E9D5G3"/>
<sequence length="408" mass="46686">MREFELQDCISKSRMALRNRLQKRTFSDTVVTDGCTKVLKFVEGLHNKALLLTMNNGKEVFAKLPNPNAGPARYVTASEVATREFLSHPGSQFASTGTLSGLFQARTFGVVAEKIWDWIEDLRDDLTITPELWEKNEMAWVKGHASPRMNYYVSLKDPELPDQALTLLSKYLEPTPYLVPSEPEAAANVLWHPDLHLDNIFVDPTTCKITSIVDWQSTSIAPLFYKSCVPRMFRHDDPIREAWVVPSRPDNFNTLSMEEGTGVDQDLENETIHKYYEAMVYRRAPYHWKLIGAAERHSTQTQANMARDWTLWDTLRPAETTKCPIDFTGVELALHAKEDEKIAGIGTMLKLFQDQGVLPVDGMVDQEDYEAAKINCQKFKDIFVALAKDEEERELFSKLWPYQDQESK</sequence>
<dbReference type="EMBL" id="GL636492">
    <property type="protein sequence ID" value="EFW18157.1"/>
    <property type="molecule type" value="Genomic_DNA"/>
</dbReference>
<proteinExistence type="predicted"/>
<organism evidence="3">
    <name type="scientific">Coccidioides posadasii (strain RMSCC 757 / Silveira)</name>
    <name type="common">Valley fever fungus</name>
    <dbReference type="NCBI Taxonomy" id="443226"/>
    <lineage>
        <taxon>Eukaryota</taxon>
        <taxon>Fungi</taxon>
        <taxon>Dikarya</taxon>
        <taxon>Ascomycota</taxon>
        <taxon>Pezizomycotina</taxon>
        <taxon>Eurotiomycetes</taxon>
        <taxon>Eurotiomycetidae</taxon>
        <taxon>Onygenales</taxon>
        <taxon>Onygenaceae</taxon>
        <taxon>Coccidioides</taxon>
    </lineage>
</organism>
<dbReference type="HOGENOM" id="CLU_019189_13_0_1"/>
<dbReference type="Proteomes" id="UP000002497">
    <property type="component" value="Unassembled WGS sequence"/>
</dbReference>
<dbReference type="VEuPathDB" id="FungiDB:D8B26_001048"/>
<dbReference type="InterPro" id="IPR011009">
    <property type="entry name" value="Kinase-like_dom_sf"/>
</dbReference>
<name>E9D5G3_COCPS</name>
<dbReference type="SUPFAM" id="SSF56112">
    <property type="entry name" value="Protein kinase-like (PK-like)"/>
    <property type="match status" value="1"/>
</dbReference>
<dbReference type="InterPro" id="IPR051035">
    <property type="entry name" value="Mito_inheritance_9"/>
</dbReference>
<dbReference type="OrthoDB" id="4200494at2759"/>
<dbReference type="VEuPathDB" id="FungiDB:D8B26_005001"/>
<reference evidence="3" key="2">
    <citation type="submission" date="2010-03" db="EMBL/GenBank/DDBJ databases">
        <title>The genome sequence of Coccidioides posadasii strain Silveira.</title>
        <authorList>
            <consortium name="The Broad Institute Genome Sequencing Center for Infectious Disease"/>
            <person name="Neafsey D."/>
            <person name="Orbach M."/>
            <person name="Henn M.R."/>
            <person name="Cole G.T."/>
            <person name="Galgiani J."/>
            <person name="Gardner M.J."/>
            <person name="Kirkland T.N."/>
            <person name="Taylor J.W."/>
            <person name="Young S.K."/>
            <person name="Zeng Q."/>
            <person name="Koehrsen M."/>
            <person name="Alvarado L."/>
            <person name="Berlin A."/>
            <person name="Borenstein D."/>
            <person name="Chapman S.B."/>
            <person name="Chen Z."/>
            <person name="Engels R."/>
            <person name="Freedman E."/>
            <person name="Gellesch M."/>
            <person name="Goldberg J."/>
            <person name="Griggs A."/>
            <person name="Gujja S."/>
            <person name="Heilman E."/>
            <person name="Heiman D."/>
            <person name="Howarth C."/>
            <person name="Jen D."/>
            <person name="Larson L."/>
            <person name="Mehta T."/>
            <person name="Neiman D."/>
            <person name="Park D."/>
            <person name="Pearson M."/>
            <person name="Richards J."/>
            <person name="Roberts A."/>
            <person name="Saif S."/>
            <person name="Shea T."/>
            <person name="Shenoy N."/>
            <person name="Sisk P."/>
            <person name="Stolte C."/>
            <person name="Sykes S."/>
            <person name="Walk T."/>
            <person name="White J."/>
            <person name="Yandava C."/>
            <person name="Haas B."/>
            <person name="Nusbaum C."/>
            <person name="Birren B."/>
        </authorList>
    </citation>
    <scope>NUCLEOTIDE SEQUENCE [LARGE SCALE GENOMIC DNA]</scope>
    <source>
        <strain evidence="3">RMSCC 757 / Silveira</strain>
    </source>
</reference>
<dbReference type="OMA" id="DWQSACV"/>
<protein>
    <recommendedName>
        <fullName evidence="1">Aminoglycoside phosphotransferase domain-containing protein</fullName>
    </recommendedName>
</protein>
<evidence type="ECO:0000313" key="3">
    <source>
        <dbReference type="Proteomes" id="UP000002497"/>
    </source>
</evidence>
<dbReference type="eggNOG" id="ENOG502RM85">
    <property type="taxonomic scope" value="Eukaryota"/>
</dbReference>
<evidence type="ECO:0000259" key="1">
    <source>
        <dbReference type="Pfam" id="PF01636"/>
    </source>
</evidence>
<dbReference type="Pfam" id="PF01636">
    <property type="entry name" value="APH"/>
    <property type="match status" value="1"/>
</dbReference>
<dbReference type="VEuPathDB" id="FungiDB:CPSG_04843"/>
<reference evidence="3" key="1">
    <citation type="journal article" date="2010" name="Genome Res.">
        <title>Population genomic sequencing of Coccidioides fungi reveals recent hybridization and transposon control.</title>
        <authorList>
            <person name="Neafsey D.E."/>
            <person name="Barker B.M."/>
            <person name="Sharpton T.J."/>
            <person name="Stajich J.E."/>
            <person name="Park D.J."/>
            <person name="Whiston E."/>
            <person name="Hung C.-Y."/>
            <person name="McMahan C."/>
            <person name="White J."/>
            <person name="Sykes S."/>
            <person name="Heiman D."/>
            <person name="Young S."/>
            <person name="Zeng Q."/>
            <person name="Abouelleil A."/>
            <person name="Aftuck L."/>
            <person name="Bessette D."/>
            <person name="Brown A."/>
            <person name="FitzGerald M."/>
            <person name="Lui A."/>
            <person name="Macdonald J.P."/>
            <person name="Priest M."/>
            <person name="Orbach M.J."/>
            <person name="Galgiani J.N."/>
            <person name="Kirkland T.N."/>
            <person name="Cole G.T."/>
            <person name="Birren B.W."/>
            <person name="Henn M.R."/>
            <person name="Taylor J.W."/>
            <person name="Rounsley S.D."/>
        </authorList>
    </citation>
    <scope>NUCLEOTIDE SEQUENCE [LARGE SCALE GENOMIC DNA]</scope>
    <source>
        <strain evidence="3">RMSCC 757 / Silveira</strain>
    </source>
</reference>
<dbReference type="PANTHER" id="PTHR36091:SF2">
    <property type="entry name" value="AMINOGLYCOSIDE PHOSPHOTRANSFERASE DOMAIN-CONTAINING PROTEIN"/>
    <property type="match status" value="1"/>
</dbReference>
<keyword evidence="3" id="KW-1185">Reference proteome</keyword>
<dbReference type="Gene3D" id="3.90.1200.10">
    <property type="match status" value="1"/>
</dbReference>
<dbReference type="GO" id="GO:0005739">
    <property type="term" value="C:mitochondrion"/>
    <property type="evidence" value="ECO:0007669"/>
    <property type="project" value="UniProtKB-SubCell"/>
</dbReference>
<dbReference type="PANTHER" id="PTHR36091">
    <property type="entry name" value="ALTERED INHERITANCE OF MITOCHONDRIA PROTEIN 9, MITOCHONDRIAL"/>
    <property type="match status" value="1"/>
</dbReference>
<feature type="domain" description="Aminoglycoside phosphotransferase" evidence="1">
    <location>
        <begin position="143"/>
        <end position="225"/>
    </location>
</feature>
<accession>E9D5G3</accession>
<evidence type="ECO:0000313" key="2">
    <source>
        <dbReference type="EMBL" id="EFW18157.1"/>
    </source>
</evidence>
<gene>
    <name evidence="2" type="ORF">CPSG_04843</name>
</gene>
<dbReference type="InterPro" id="IPR002575">
    <property type="entry name" value="Aminoglycoside_PTrfase"/>
</dbReference>